<dbReference type="GO" id="GO:0000976">
    <property type="term" value="F:transcription cis-regulatory region binding"/>
    <property type="evidence" value="ECO:0007669"/>
    <property type="project" value="TreeGrafter"/>
</dbReference>
<dbReference type="Gene3D" id="1.10.10.60">
    <property type="entry name" value="Homeodomain-like"/>
    <property type="match status" value="1"/>
</dbReference>
<dbReference type="PROSITE" id="PS50977">
    <property type="entry name" value="HTH_TETR_2"/>
    <property type="match status" value="1"/>
</dbReference>
<proteinExistence type="predicted"/>
<dbReference type="EMBL" id="WOFH01000004">
    <property type="protein sequence ID" value="MUN37498.1"/>
    <property type="molecule type" value="Genomic_DNA"/>
</dbReference>
<evidence type="ECO:0000313" key="6">
    <source>
        <dbReference type="EMBL" id="MUN37498.1"/>
    </source>
</evidence>
<dbReference type="RefSeq" id="WP_156216540.1">
    <property type="nucleotide sequence ID" value="NZ_WOFH01000004.1"/>
</dbReference>
<keyword evidence="7" id="KW-1185">Reference proteome</keyword>
<keyword evidence="3" id="KW-0804">Transcription</keyword>
<dbReference type="InterPro" id="IPR050109">
    <property type="entry name" value="HTH-type_TetR-like_transc_reg"/>
</dbReference>
<keyword evidence="1" id="KW-0805">Transcription regulation</keyword>
<evidence type="ECO:0000313" key="7">
    <source>
        <dbReference type="Proteomes" id="UP000432015"/>
    </source>
</evidence>
<sequence>MTETSARPGRRERKKAATRRSIADTALRLFLERGYDGVGVREIAEAADVSVSTLFKHFPGGKEALVFDEDADREAALVAAVTGRSPGRSVPDAIRAHLAASGRAGDPRFGGFQRLVQETPELREHSRRMLLRHANALARAIAEQAGRPPEDDGCAALARLALEVPAFAADRDDPSAALDRAFALLEHGWTALTSPEHPTA</sequence>
<evidence type="ECO:0000256" key="3">
    <source>
        <dbReference type="ARBA" id="ARBA00023163"/>
    </source>
</evidence>
<dbReference type="PANTHER" id="PTHR30055:SF234">
    <property type="entry name" value="HTH-TYPE TRANSCRIPTIONAL REGULATOR BETI"/>
    <property type="match status" value="1"/>
</dbReference>
<dbReference type="Proteomes" id="UP000432015">
    <property type="component" value="Unassembled WGS sequence"/>
</dbReference>
<dbReference type="InterPro" id="IPR009057">
    <property type="entry name" value="Homeodomain-like_sf"/>
</dbReference>
<name>A0A7K1KZ82_9ACTN</name>
<accession>A0A7K1KZ82</accession>
<evidence type="ECO:0000259" key="5">
    <source>
        <dbReference type="PROSITE" id="PS50977"/>
    </source>
</evidence>
<protein>
    <submittedName>
        <fullName evidence="6">TetR family transcriptional regulator</fullName>
    </submittedName>
</protein>
<gene>
    <name evidence="6" type="ORF">GNZ18_12915</name>
</gene>
<dbReference type="AlphaFoldDB" id="A0A7K1KZ82"/>
<comment type="caution">
    <text evidence="6">The sequence shown here is derived from an EMBL/GenBank/DDBJ whole genome shotgun (WGS) entry which is preliminary data.</text>
</comment>
<dbReference type="InterPro" id="IPR001647">
    <property type="entry name" value="HTH_TetR"/>
</dbReference>
<reference evidence="6 7" key="1">
    <citation type="submission" date="2019-11" db="EMBL/GenBank/DDBJ databases">
        <authorList>
            <person name="Cao P."/>
        </authorList>
    </citation>
    <scope>NUCLEOTIDE SEQUENCE [LARGE SCALE GENOMIC DNA]</scope>
    <source>
        <strain evidence="6 7">NEAU-AAG5</strain>
    </source>
</reference>
<evidence type="ECO:0000256" key="2">
    <source>
        <dbReference type="ARBA" id="ARBA00023125"/>
    </source>
</evidence>
<keyword evidence="2 4" id="KW-0238">DNA-binding</keyword>
<organism evidence="6 7">
    <name type="scientific">Actinomadura litoris</name>
    <dbReference type="NCBI Taxonomy" id="2678616"/>
    <lineage>
        <taxon>Bacteria</taxon>
        <taxon>Bacillati</taxon>
        <taxon>Actinomycetota</taxon>
        <taxon>Actinomycetes</taxon>
        <taxon>Streptosporangiales</taxon>
        <taxon>Thermomonosporaceae</taxon>
        <taxon>Actinomadura</taxon>
    </lineage>
</organism>
<dbReference type="PRINTS" id="PR00455">
    <property type="entry name" value="HTHTETR"/>
</dbReference>
<evidence type="ECO:0000256" key="4">
    <source>
        <dbReference type="PROSITE-ProRule" id="PRU00335"/>
    </source>
</evidence>
<evidence type="ECO:0000256" key="1">
    <source>
        <dbReference type="ARBA" id="ARBA00023015"/>
    </source>
</evidence>
<feature type="domain" description="HTH tetR-type" evidence="5">
    <location>
        <begin position="16"/>
        <end position="76"/>
    </location>
</feature>
<dbReference type="Pfam" id="PF00440">
    <property type="entry name" value="TetR_N"/>
    <property type="match status" value="1"/>
</dbReference>
<feature type="DNA-binding region" description="H-T-H motif" evidence="4">
    <location>
        <begin position="39"/>
        <end position="58"/>
    </location>
</feature>
<dbReference type="GO" id="GO:0003700">
    <property type="term" value="F:DNA-binding transcription factor activity"/>
    <property type="evidence" value="ECO:0007669"/>
    <property type="project" value="TreeGrafter"/>
</dbReference>
<dbReference type="Gene3D" id="1.10.357.10">
    <property type="entry name" value="Tetracycline Repressor, domain 2"/>
    <property type="match status" value="1"/>
</dbReference>
<dbReference type="PANTHER" id="PTHR30055">
    <property type="entry name" value="HTH-TYPE TRANSCRIPTIONAL REGULATOR RUTR"/>
    <property type="match status" value="1"/>
</dbReference>
<dbReference type="SUPFAM" id="SSF46689">
    <property type="entry name" value="Homeodomain-like"/>
    <property type="match status" value="1"/>
</dbReference>